<evidence type="ECO:0000256" key="1">
    <source>
        <dbReference type="SAM" id="MobiDB-lite"/>
    </source>
</evidence>
<name>A0A803QLP4_CANSA</name>
<evidence type="ECO:0000313" key="2">
    <source>
        <dbReference type="EnsemblPlants" id="cds.evm.model.10.2016"/>
    </source>
</evidence>
<dbReference type="Gramene" id="evm.model.10.2016">
    <property type="protein sequence ID" value="cds.evm.model.10.2016"/>
    <property type="gene ID" value="evm.TU.10.2016"/>
</dbReference>
<protein>
    <submittedName>
        <fullName evidence="2">Uncharacterized protein</fullName>
    </submittedName>
</protein>
<sequence>MNLHDEDSNGDCGGSAAVNVITDPSSEASTSSSNNNIIPTGIPMGLPNNLEWTDMIRFALYKINGPSQSQLLKPLTELQTVFADRIGDFIDQPIEMVKGLQEE</sequence>
<dbReference type="AlphaFoldDB" id="A0A803QLP4"/>
<feature type="compositionally biased region" description="Low complexity" evidence="1">
    <location>
        <begin position="22"/>
        <end position="40"/>
    </location>
</feature>
<dbReference type="EnsemblPlants" id="evm.model.10.2016">
    <property type="protein sequence ID" value="cds.evm.model.10.2016"/>
    <property type="gene ID" value="evm.TU.10.2016"/>
</dbReference>
<proteinExistence type="predicted"/>
<evidence type="ECO:0000313" key="3">
    <source>
        <dbReference type="Proteomes" id="UP000596661"/>
    </source>
</evidence>
<feature type="region of interest" description="Disordered" evidence="1">
    <location>
        <begin position="1"/>
        <end position="40"/>
    </location>
</feature>
<organism evidence="2 3">
    <name type="scientific">Cannabis sativa</name>
    <name type="common">Hemp</name>
    <name type="synonym">Marijuana</name>
    <dbReference type="NCBI Taxonomy" id="3483"/>
    <lineage>
        <taxon>Eukaryota</taxon>
        <taxon>Viridiplantae</taxon>
        <taxon>Streptophyta</taxon>
        <taxon>Embryophyta</taxon>
        <taxon>Tracheophyta</taxon>
        <taxon>Spermatophyta</taxon>
        <taxon>Magnoliopsida</taxon>
        <taxon>eudicotyledons</taxon>
        <taxon>Gunneridae</taxon>
        <taxon>Pentapetalae</taxon>
        <taxon>rosids</taxon>
        <taxon>fabids</taxon>
        <taxon>Rosales</taxon>
        <taxon>Cannabaceae</taxon>
        <taxon>Cannabis</taxon>
    </lineage>
</organism>
<keyword evidence="3" id="KW-1185">Reference proteome</keyword>
<reference evidence="2" key="1">
    <citation type="submission" date="2021-03" db="UniProtKB">
        <authorList>
            <consortium name="EnsemblPlants"/>
        </authorList>
    </citation>
    <scope>IDENTIFICATION</scope>
</reference>
<dbReference type="Proteomes" id="UP000596661">
    <property type="component" value="Unassembled WGS sequence"/>
</dbReference>
<accession>A0A803QLP4</accession>
<dbReference type="EMBL" id="UZAU01000831">
    <property type="status" value="NOT_ANNOTATED_CDS"/>
    <property type="molecule type" value="Genomic_DNA"/>
</dbReference>